<keyword evidence="2" id="KW-1185">Reference proteome</keyword>
<dbReference type="Proteomes" id="UP001589619">
    <property type="component" value="Unassembled WGS sequence"/>
</dbReference>
<protein>
    <recommendedName>
        <fullName evidence="3">RCK N-terminal domain-containing protein</fullName>
    </recommendedName>
</protein>
<comment type="caution">
    <text evidence="1">The sequence shown here is derived from an EMBL/GenBank/DDBJ whole genome shotgun (WGS) entry which is preliminary data.</text>
</comment>
<organism evidence="1 2">
    <name type="scientific">Paenibacillus hodogayensis</name>
    <dbReference type="NCBI Taxonomy" id="279208"/>
    <lineage>
        <taxon>Bacteria</taxon>
        <taxon>Bacillati</taxon>
        <taxon>Bacillota</taxon>
        <taxon>Bacilli</taxon>
        <taxon>Bacillales</taxon>
        <taxon>Paenibacillaceae</taxon>
        <taxon>Paenibacillus</taxon>
    </lineage>
</organism>
<dbReference type="InterPro" id="IPR036291">
    <property type="entry name" value="NAD(P)-bd_dom_sf"/>
</dbReference>
<dbReference type="EMBL" id="JBHMAG010000025">
    <property type="protein sequence ID" value="MFB9756639.1"/>
    <property type="molecule type" value="Genomic_DNA"/>
</dbReference>
<sequence length="137" mass="15493">MKMEKQEVFLVSAASKAGEAFIRKLIQHRIPLVALANNAKEREKLEEMGVKKIVIVDTTDESTWVAPEYSITKIFLFESSQNLSCRYIRLCRSWTANAIVVITRSNKPRLMYRALGANCVIHTTNDDVSSLFQSLVG</sequence>
<dbReference type="Gene3D" id="3.40.50.720">
    <property type="entry name" value="NAD(P)-binding Rossmann-like Domain"/>
    <property type="match status" value="1"/>
</dbReference>
<evidence type="ECO:0008006" key="3">
    <source>
        <dbReference type="Google" id="ProtNLM"/>
    </source>
</evidence>
<dbReference type="RefSeq" id="WP_344913097.1">
    <property type="nucleotide sequence ID" value="NZ_BAAAYO010000011.1"/>
</dbReference>
<gene>
    <name evidence="1" type="ORF">ACFFNY_34115</name>
</gene>
<name>A0ABV5W7S8_9BACL</name>
<accession>A0ABV5W7S8</accession>
<reference evidence="1 2" key="1">
    <citation type="submission" date="2024-09" db="EMBL/GenBank/DDBJ databases">
        <authorList>
            <person name="Sun Q."/>
            <person name="Mori K."/>
        </authorList>
    </citation>
    <scope>NUCLEOTIDE SEQUENCE [LARGE SCALE GENOMIC DNA]</scope>
    <source>
        <strain evidence="1 2">JCM 12520</strain>
    </source>
</reference>
<evidence type="ECO:0000313" key="1">
    <source>
        <dbReference type="EMBL" id="MFB9756639.1"/>
    </source>
</evidence>
<proteinExistence type="predicted"/>
<dbReference type="SUPFAM" id="SSF51735">
    <property type="entry name" value="NAD(P)-binding Rossmann-fold domains"/>
    <property type="match status" value="1"/>
</dbReference>
<evidence type="ECO:0000313" key="2">
    <source>
        <dbReference type="Proteomes" id="UP001589619"/>
    </source>
</evidence>